<dbReference type="KEGG" id="dosa:Os01g0674150"/>
<evidence type="ECO:0000313" key="2">
    <source>
        <dbReference type="EMBL" id="BAH91229.1"/>
    </source>
</evidence>
<accession>A0A0P0V6E5</accession>
<reference evidence="3" key="2">
    <citation type="journal article" date="2008" name="Nucleic Acids Res.">
        <title>The rice annotation project database (RAP-DB): 2008 update.</title>
        <authorList>
            <consortium name="The rice annotation project (RAP)"/>
        </authorList>
    </citation>
    <scope>GENOME REANNOTATION</scope>
    <source>
        <strain evidence="3">cv. Nipponbare</strain>
    </source>
</reference>
<organism evidence="2 3">
    <name type="scientific">Oryza sativa subsp. japonica</name>
    <name type="common">Rice</name>
    <dbReference type="NCBI Taxonomy" id="39947"/>
    <lineage>
        <taxon>Eukaryota</taxon>
        <taxon>Viridiplantae</taxon>
        <taxon>Streptophyta</taxon>
        <taxon>Embryophyta</taxon>
        <taxon>Tracheophyta</taxon>
        <taxon>Spermatophyta</taxon>
        <taxon>Magnoliopsida</taxon>
        <taxon>Liliopsida</taxon>
        <taxon>Poales</taxon>
        <taxon>Poaceae</taxon>
        <taxon>BOP clade</taxon>
        <taxon>Oryzoideae</taxon>
        <taxon>Oryzeae</taxon>
        <taxon>Oryzinae</taxon>
        <taxon>Oryza</taxon>
        <taxon>Oryza sativa</taxon>
    </lineage>
</organism>
<gene>
    <name evidence="2" type="ordered locus">Os01g0674150</name>
</gene>
<dbReference type="Gramene" id="Os01t0674150-01">
    <property type="protein sequence ID" value="Os01t0674150-01"/>
    <property type="gene ID" value="Os01g0674150"/>
</dbReference>
<dbReference type="EMBL" id="AP008207">
    <property type="protein sequence ID" value="BAH91229.1"/>
    <property type="molecule type" value="Genomic_DNA"/>
</dbReference>
<dbReference type="Proteomes" id="UP000000763">
    <property type="component" value="Chromosome 1"/>
</dbReference>
<name>A0A0P0V6E5_ORYSJ</name>
<reference evidence="2 3" key="1">
    <citation type="journal article" date="2005" name="Nature">
        <title>The map-based sequence of the rice genome.</title>
        <authorList>
            <consortium name="International rice genome sequencing project (IRGSP)"/>
            <person name="Matsumoto T."/>
            <person name="Wu J."/>
            <person name="Kanamori H."/>
            <person name="Katayose Y."/>
            <person name="Fujisawa M."/>
            <person name="Namiki N."/>
            <person name="Mizuno H."/>
            <person name="Yamamoto K."/>
            <person name="Antonio B.A."/>
            <person name="Baba T."/>
            <person name="Sakata K."/>
            <person name="Nagamura Y."/>
            <person name="Aoki H."/>
            <person name="Arikawa K."/>
            <person name="Arita K."/>
            <person name="Bito T."/>
            <person name="Chiden Y."/>
            <person name="Fujitsuka N."/>
            <person name="Fukunaka R."/>
            <person name="Hamada M."/>
            <person name="Harada C."/>
            <person name="Hayashi A."/>
            <person name="Hijishita S."/>
            <person name="Honda M."/>
            <person name="Hosokawa S."/>
            <person name="Ichikawa Y."/>
            <person name="Idonuma A."/>
            <person name="Iijima M."/>
            <person name="Ikeda M."/>
            <person name="Ikeno M."/>
            <person name="Ito K."/>
            <person name="Ito S."/>
            <person name="Ito T."/>
            <person name="Ito Y."/>
            <person name="Ito Y."/>
            <person name="Iwabuchi A."/>
            <person name="Kamiya K."/>
            <person name="Karasawa W."/>
            <person name="Kurita K."/>
            <person name="Katagiri S."/>
            <person name="Kikuta A."/>
            <person name="Kobayashi H."/>
            <person name="Kobayashi N."/>
            <person name="Machita K."/>
            <person name="Maehara T."/>
            <person name="Masukawa M."/>
            <person name="Mizubayashi T."/>
            <person name="Mukai Y."/>
            <person name="Nagasaki H."/>
            <person name="Nagata Y."/>
            <person name="Naito S."/>
            <person name="Nakashima M."/>
            <person name="Nakama Y."/>
            <person name="Nakamichi Y."/>
            <person name="Nakamura M."/>
            <person name="Meguro A."/>
            <person name="Negishi M."/>
            <person name="Ohta I."/>
            <person name="Ohta T."/>
            <person name="Okamoto M."/>
            <person name="Ono N."/>
            <person name="Saji S."/>
            <person name="Sakaguchi M."/>
            <person name="Sakai K."/>
            <person name="Shibata M."/>
            <person name="Shimokawa T."/>
            <person name="Song J."/>
            <person name="Takazaki Y."/>
            <person name="Terasawa K."/>
            <person name="Tsugane M."/>
            <person name="Tsuji K."/>
            <person name="Ueda S."/>
            <person name="Waki K."/>
            <person name="Yamagata H."/>
            <person name="Yamamoto M."/>
            <person name="Yamamoto S."/>
            <person name="Yamane H."/>
            <person name="Yoshiki S."/>
            <person name="Yoshihara R."/>
            <person name="Yukawa K."/>
            <person name="Zhong H."/>
            <person name="Yano M."/>
            <person name="Yuan Q."/>
            <person name="Ouyang S."/>
            <person name="Liu J."/>
            <person name="Jones K.M."/>
            <person name="Gansberger K."/>
            <person name="Moffat K."/>
            <person name="Hill J."/>
            <person name="Bera J."/>
            <person name="Fadrosh D."/>
            <person name="Jin S."/>
            <person name="Johri S."/>
            <person name="Kim M."/>
            <person name="Overton L."/>
            <person name="Reardon M."/>
            <person name="Tsitrin T."/>
            <person name="Vuong H."/>
            <person name="Weaver B."/>
            <person name="Ciecko A."/>
            <person name="Tallon L."/>
            <person name="Jackson J."/>
            <person name="Pai G."/>
            <person name="Aken S.V."/>
            <person name="Utterback T."/>
            <person name="Reidmuller S."/>
            <person name="Feldblyum T."/>
            <person name="Hsiao J."/>
            <person name="Zismann V."/>
            <person name="Iobst S."/>
            <person name="de Vazeille A.R."/>
            <person name="Buell C.R."/>
            <person name="Ying K."/>
            <person name="Li Y."/>
            <person name="Lu T."/>
            <person name="Huang Y."/>
            <person name="Zhao Q."/>
            <person name="Feng Q."/>
            <person name="Zhang L."/>
            <person name="Zhu J."/>
            <person name="Weng Q."/>
            <person name="Mu J."/>
            <person name="Lu Y."/>
            <person name="Fan D."/>
            <person name="Liu Y."/>
            <person name="Guan J."/>
            <person name="Zhang Y."/>
            <person name="Yu S."/>
            <person name="Liu X."/>
            <person name="Zhang Y."/>
            <person name="Hong G."/>
            <person name="Han B."/>
            <person name="Choisne N."/>
            <person name="Demange N."/>
            <person name="Orjeda G."/>
            <person name="Samain S."/>
            <person name="Cattolico L."/>
            <person name="Pelletier E."/>
            <person name="Couloux A."/>
            <person name="Segurens B."/>
            <person name="Wincker P."/>
            <person name="D'Hont A."/>
            <person name="Scarpelli C."/>
            <person name="Weissenbach J."/>
            <person name="Salanoubat M."/>
            <person name="Quetier F."/>
            <person name="Yu Y."/>
            <person name="Kim H.R."/>
            <person name="Rambo T."/>
            <person name="Currie J."/>
            <person name="Collura K."/>
            <person name="Luo M."/>
            <person name="Yang T."/>
            <person name="Ammiraju J.S.S."/>
            <person name="Engler F."/>
            <person name="Soderlund C."/>
            <person name="Wing R.A."/>
            <person name="Palmer L.E."/>
            <person name="de la Bastide M."/>
            <person name="Spiegel L."/>
            <person name="Nascimento L."/>
            <person name="Zutavern T."/>
            <person name="O'Shaughnessy A."/>
            <person name="Dike S."/>
            <person name="Dedhia N."/>
            <person name="Preston R."/>
            <person name="Balija V."/>
            <person name="McCombie W.R."/>
            <person name="Chow T."/>
            <person name="Chen H."/>
            <person name="Chung M."/>
            <person name="Chen C."/>
            <person name="Shaw J."/>
            <person name="Wu H."/>
            <person name="Hsiao K."/>
            <person name="Chao Y."/>
            <person name="Chu M."/>
            <person name="Cheng C."/>
            <person name="Hour A."/>
            <person name="Lee P."/>
            <person name="Lin S."/>
            <person name="Lin Y."/>
            <person name="Liou J."/>
            <person name="Liu S."/>
            <person name="Hsing Y."/>
            <person name="Raghuvanshi S."/>
            <person name="Mohanty A."/>
            <person name="Bharti A.K."/>
            <person name="Gaur A."/>
            <person name="Gupta V."/>
            <person name="Kumar D."/>
            <person name="Ravi V."/>
            <person name="Vij S."/>
            <person name="Kapur A."/>
            <person name="Khurana P."/>
            <person name="Khurana P."/>
            <person name="Khurana J.P."/>
            <person name="Tyagi A.K."/>
            <person name="Gaikwad K."/>
            <person name="Singh A."/>
            <person name="Dalal V."/>
            <person name="Srivastava S."/>
            <person name="Dixit A."/>
            <person name="Pal A.K."/>
            <person name="Ghazi I.A."/>
            <person name="Yadav M."/>
            <person name="Pandit A."/>
            <person name="Bhargava A."/>
            <person name="Sureshbabu K."/>
            <person name="Batra K."/>
            <person name="Sharma T.R."/>
            <person name="Mohapatra T."/>
            <person name="Singh N.K."/>
            <person name="Messing J."/>
            <person name="Nelson A.B."/>
            <person name="Fuks G."/>
            <person name="Kavchok S."/>
            <person name="Keizer G."/>
            <person name="Linton E."/>
            <person name="Llaca V."/>
            <person name="Song R."/>
            <person name="Tanyolac B."/>
            <person name="Young S."/>
            <person name="Ho-Il K."/>
            <person name="Hahn J.H."/>
            <person name="Sangsakoo G."/>
            <person name="Vanavichit A."/>
            <person name="de Mattos Luiz.A.T."/>
            <person name="Zimmer P.D."/>
            <person name="Malone G."/>
            <person name="Dellagostin O."/>
            <person name="de Oliveira A.C."/>
            <person name="Bevan M."/>
            <person name="Bancroft I."/>
            <person name="Minx P."/>
            <person name="Cordum H."/>
            <person name="Wilson R."/>
            <person name="Cheng Z."/>
            <person name="Jin W."/>
            <person name="Jiang J."/>
            <person name="Leong S.A."/>
            <person name="Iwama H."/>
            <person name="Gojobori T."/>
            <person name="Itoh T."/>
            <person name="Niimura Y."/>
            <person name="Fujii Y."/>
            <person name="Habara T."/>
            <person name="Sakai H."/>
            <person name="Sato Y."/>
            <person name="Wilson G."/>
            <person name="Kumar K."/>
            <person name="McCouch S."/>
            <person name="Juretic N."/>
            <person name="Hoen D."/>
            <person name="Wright S."/>
            <person name="Bruskiewich R."/>
            <person name="Bureau T."/>
            <person name="Miyao A."/>
            <person name="Hirochika H."/>
            <person name="Nishikawa T."/>
            <person name="Kadowaki K."/>
            <person name="Sugiura M."/>
            <person name="Burr B."/>
            <person name="Sasaki T."/>
        </authorList>
    </citation>
    <scope>NUCLEOTIDE SEQUENCE [LARGE SCALE GENOMIC DNA]</scope>
    <source>
        <strain evidence="3">cv. Nipponbare</strain>
    </source>
</reference>
<evidence type="ECO:0000256" key="1">
    <source>
        <dbReference type="SAM" id="MobiDB-lite"/>
    </source>
</evidence>
<protein>
    <submittedName>
        <fullName evidence="2">Os01g0674150 protein</fullName>
    </submittedName>
</protein>
<sequence>MVQRAWRSASSSPTPAGELHIQFHPLHSSSRSSRCRQHGVFPRRRAIPTEAAAVQASTIPSNNFGEPPGQARQRGGRGGRC</sequence>
<dbReference type="AlphaFoldDB" id="A0A0P0V6E5"/>
<evidence type="ECO:0000313" key="3">
    <source>
        <dbReference type="Proteomes" id="UP000000763"/>
    </source>
</evidence>
<feature type="region of interest" description="Disordered" evidence="1">
    <location>
        <begin position="55"/>
        <end position="81"/>
    </location>
</feature>
<proteinExistence type="predicted"/>
<feature type="compositionally biased region" description="Polar residues" evidence="1">
    <location>
        <begin position="55"/>
        <end position="64"/>
    </location>
</feature>